<organism evidence="1 2">
    <name type="scientific">Chionoecetes opilio</name>
    <name type="common">Atlantic snow crab</name>
    <name type="synonym">Cancer opilio</name>
    <dbReference type="NCBI Taxonomy" id="41210"/>
    <lineage>
        <taxon>Eukaryota</taxon>
        <taxon>Metazoa</taxon>
        <taxon>Ecdysozoa</taxon>
        <taxon>Arthropoda</taxon>
        <taxon>Crustacea</taxon>
        <taxon>Multicrustacea</taxon>
        <taxon>Malacostraca</taxon>
        <taxon>Eumalacostraca</taxon>
        <taxon>Eucarida</taxon>
        <taxon>Decapoda</taxon>
        <taxon>Pleocyemata</taxon>
        <taxon>Brachyura</taxon>
        <taxon>Eubrachyura</taxon>
        <taxon>Majoidea</taxon>
        <taxon>Majidae</taxon>
        <taxon>Chionoecetes</taxon>
    </lineage>
</organism>
<evidence type="ECO:0000313" key="1">
    <source>
        <dbReference type="EMBL" id="KAG0716282.1"/>
    </source>
</evidence>
<accession>A0A8J5CQK0</accession>
<protein>
    <submittedName>
        <fullName evidence="1">Uncharacterized protein</fullName>
    </submittedName>
</protein>
<name>A0A8J5CQK0_CHIOP</name>
<proteinExistence type="predicted"/>
<gene>
    <name evidence="1" type="ORF">GWK47_010073</name>
</gene>
<keyword evidence="2" id="KW-1185">Reference proteome</keyword>
<comment type="caution">
    <text evidence="1">The sequence shown here is derived from an EMBL/GenBank/DDBJ whole genome shotgun (WGS) entry which is preliminary data.</text>
</comment>
<dbReference type="EMBL" id="JACEEZ010018976">
    <property type="protein sequence ID" value="KAG0716282.1"/>
    <property type="molecule type" value="Genomic_DNA"/>
</dbReference>
<sequence>MSPDERMTGYRASKTTHKKRRKLALMQDNADRIGLRRKLDMSIHPLAQNNTRRRIKAKGATTTATVTTTPCPGRPSTFEYYEGGARGRCPGGRGRGTGRRHLHSWTQLEVQDKRASVTLTCFHGAKQNRGGPGHSGTTIQCPPQRRLFRSGCSAWSDVMRPKAIESDGQERREAVSSR</sequence>
<reference evidence="1" key="1">
    <citation type="submission" date="2020-07" db="EMBL/GenBank/DDBJ databases">
        <title>The High-quality genome of the commercially important snow crab, Chionoecetes opilio.</title>
        <authorList>
            <person name="Jeong J.-H."/>
            <person name="Ryu S."/>
        </authorList>
    </citation>
    <scope>NUCLEOTIDE SEQUENCE</scope>
    <source>
        <strain evidence="1">MADBK_172401_WGS</strain>
        <tissue evidence="1">Digestive gland</tissue>
    </source>
</reference>
<dbReference type="Proteomes" id="UP000770661">
    <property type="component" value="Unassembled WGS sequence"/>
</dbReference>
<evidence type="ECO:0000313" key="2">
    <source>
        <dbReference type="Proteomes" id="UP000770661"/>
    </source>
</evidence>
<dbReference type="AlphaFoldDB" id="A0A8J5CQK0"/>